<reference evidence="3 4" key="1">
    <citation type="journal article" date="2019" name="Int. J. Syst. Evol. Microbiol.">
        <title>The Global Catalogue of Microorganisms (GCM) 10K type strain sequencing project: providing services to taxonomists for standard genome sequencing and annotation.</title>
        <authorList>
            <consortium name="The Broad Institute Genomics Platform"/>
            <consortium name="The Broad Institute Genome Sequencing Center for Infectious Disease"/>
            <person name="Wu L."/>
            <person name="Ma J."/>
        </authorList>
    </citation>
    <scope>NUCLEOTIDE SEQUENCE [LARGE SCALE GENOMIC DNA]</scope>
    <source>
        <strain evidence="3 4">JCM 15572</strain>
    </source>
</reference>
<accession>A0ABN2C5I2</accession>
<gene>
    <name evidence="3" type="ORF">GCM10009804_07610</name>
</gene>
<evidence type="ECO:0000313" key="3">
    <source>
        <dbReference type="EMBL" id="GAA1553113.1"/>
    </source>
</evidence>
<evidence type="ECO:0000313" key="4">
    <source>
        <dbReference type="Proteomes" id="UP001501705"/>
    </source>
</evidence>
<name>A0ABN2C5I2_9ACTN</name>
<dbReference type="EMBL" id="BAAAPH010000002">
    <property type="protein sequence ID" value="GAA1553113.1"/>
    <property type="molecule type" value="Genomic_DNA"/>
</dbReference>
<dbReference type="Proteomes" id="UP001501705">
    <property type="component" value="Unassembled WGS sequence"/>
</dbReference>
<evidence type="ECO:0000256" key="1">
    <source>
        <dbReference type="PROSITE-ProRule" id="PRU00409"/>
    </source>
</evidence>
<keyword evidence="1" id="KW-0547">Nucleotide-binding</keyword>
<feature type="domain" description="ATP-grasp" evidence="2">
    <location>
        <begin position="120"/>
        <end position="301"/>
    </location>
</feature>
<comment type="caution">
    <text evidence="3">The sequence shown here is derived from an EMBL/GenBank/DDBJ whole genome shotgun (WGS) entry which is preliminary data.</text>
</comment>
<evidence type="ECO:0000259" key="2">
    <source>
        <dbReference type="PROSITE" id="PS50975"/>
    </source>
</evidence>
<dbReference type="Gene3D" id="3.40.50.20">
    <property type="match status" value="1"/>
</dbReference>
<keyword evidence="4" id="KW-1185">Reference proteome</keyword>
<dbReference type="InterPro" id="IPR011761">
    <property type="entry name" value="ATP-grasp"/>
</dbReference>
<dbReference type="RefSeq" id="WP_344231887.1">
    <property type="nucleotide sequence ID" value="NZ_BAAAPH010000002.1"/>
</dbReference>
<dbReference type="Gene3D" id="3.30.470.20">
    <property type="entry name" value="ATP-grasp fold, B domain"/>
    <property type="match status" value="1"/>
</dbReference>
<sequence length="410" mass="44397">MAELRVLLTEATSASAREVLTVLGRHGHTVDVLHTGGVSLTARSRWVRRRYSSPPFAADPIAYLDRLREVLTSTEYDVVLPTHEQLVALSRFADEFGALAGLAVPPFAAVRVLQDKAAAADLLDRLGLPQPATRLVHSAAELLATDLLPAYIKLPVATSSRGVWLAEDAAQLTEIADLSAVRANFAAGGVVLIQQPLSGSLLLVQAVYDHGRLVGAHTAIRRREGVQGSASAKESVRRPDVIEHLIRLGEELRWHGPLSIDAILDEEDQPRYIDVNPRLVEPVNAELAGAQLVDRWLTVSRGGKPGPLPVAHPGVRTHMLLMAILRHAEVGRGRRAIVRELLAAVRRRGWYAGSTEELLPLREDRIGAAFLIAITACLLISPALWKPLGGSGVPPHTLTPEGWHRLVGRG</sequence>
<keyword evidence="1" id="KW-0067">ATP-binding</keyword>
<organism evidence="3 4">
    <name type="scientific">Kribbella hippodromi</name>
    <dbReference type="NCBI Taxonomy" id="434347"/>
    <lineage>
        <taxon>Bacteria</taxon>
        <taxon>Bacillati</taxon>
        <taxon>Actinomycetota</taxon>
        <taxon>Actinomycetes</taxon>
        <taxon>Propionibacteriales</taxon>
        <taxon>Kribbellaceae</taxon>
        <taxon>Kribbella</taxon>
    </lineage>
</organism>
<protein>
    <submittedName>
        <fullName evidence="3">ATP-grasp domain-containing protein</fullName>
    </submittedName>
</protein>
<proteinExistence type="predicted"/>
<dbReference type="SUPFAM" id="SSF56059">
    <property type="entry name" value="Glutathione synthetase ATP-binding domain-like"/>
    <property type="match status" value="1"/>
</dbReference>
<dbReference type="PROSITE" id="PS50975">
    <property type="entry name" value="ATP_GRASP"/>
    <property type="match status" value="1"/>
</dbReference>